<organism evidence="7 8">
    <name type="scientific">Durusdinium trenchii</name>
    <dbReference type="NCBI Taxonomy" id="1381693"/>
    <lineage>
        <taxon>Eukaryota</taxon>
        <taxon>Sar</taxon>
        <taxon>Alveolata</taxon>
        <taxon>Dinophyceae</taxon>
        <taxon>Suessiales</taxon>
        <taxon>Symbiodiniaceae</taxon>
        <taxon>Durusdinium</taxon>
    </lineage>
</organism>
<evidence type="ECO:0000313" key="8">
    <source>
        <dbReference type="Proteomes" id="UP001642464"/>
    </source>
</evidence>
<evidence type="ECO:0000313" key="7">
    <source>
        <dbReference type="EMBL" id="CAK9058595.1"/>
    </source>
</evidence>
<evidence type="ECO:0000256" key="3">
    <source>
        <dbReference type="ARBA" id="ARBA00022692"/>
    </source>
</evidence>
<gene>
    <name evidence="7" type="ORF">SCF082_LOCUS31203</name>
</gene>
<accession>A0ABP0N8K3</accession>
<feature type="non-terminal residue" evidence="7">
    <location>
        <position position="1"/>
    </location>
</feature>
<dbReference type="SUPFAM" id="SSF103473">
    <property type="entry name" value="MFS general substrate transporter"/>
    <property type="match status" value="1"/>
</dbReference>
<keyword evidence="2" id="KW-0813">Transport</keyword>
<evidence type="ECO:0000256" key="4">
    <source>
        <dbReference type="ARBA" id="ARBA00022989"/>
    </source>
</evidence>
<evidence type="ECO:0000256" key="2">
    <source>
        <dbReference type="ARBA" id="ARBA00022448"/>
    </source>
</evidence>
<feature type="transmembrane region" description="Helical" evidence="6">
    <location>
        <begin position="106"/>
        <end position="126"/>
    </location>
</feature>
<evidence type="ECO:0000256" key="6">
    <source>
        <dbReference type="SAM" id="Phobius"/>
    </source>
</evidence>
<dbReference type="EMBL" id="CAXAMM010026291">
    <property type="protein sequence ID" value="CAK9058595.1"/>
    <property type="molecule type" value="Genomic_DNA"/>
</dbReference>
<evidence type="ECO:0000256" key="5">
    <source>
        <dbReference type="ARBA" id="ARBA00023136"/>
    </source>
</evidence>
<feature type="non-terminal residue" evidence="7">
    <location>
        <position position="164"/>
    </location>
</feature>
<keyword evidence="5 6" id="KW-0472">Membrane</keyword>
<feature type="transmembrane region" description="Helical" evidence="6">
    <location>
        <begin position="72"/>
        <end position="94"/>
    </location>
</feature>
<comment type="subcellular location">
    <subcellularLocation>
        <location evidence="1">Membrane</location>
        <topology evidence="1">Multi-pass membrane protein</topology>
    </subcellularLocation>
</comment>
<feature type="transmembrane region" description="Helical" evidence="6">
    <location>
        <begin position="147"/>
        <end position="163"/>
    </location>
</feature>
<evidence type="ECO:0000256" key="1">
    <source>
        <dbReference type="ARBA" id="ARBA00004141"/>
    </source>
</evidence>
<keyword evidence="3 6" id="KW-0812">Transmembrane</keyword>
<sequence length="164" mass="18210">MYIYITYTHPSTLQQVTVFELFRPFPTLEPSNRSETSTKVWWVFRLSGPSEDSTNNSTNYFSASHDRHWSPLGLLALAASQGGAYLGFGLQYALLTPFVLELGVPIQWASIIWLGMFVQPLVGRLSDARSTSSGGWAALTKRFGRRRPFLAVGGLVLVLAQLLV</sequence>
<proteinExistence type="predicted"/>
<dbReference type="PANTHER" id="PTHR19432:SF90">
    <property type="entry name" value="SUCROSE TRANSPORT PROTEIN SUC4"/>
    <property type="match status" value="1"/>
</dbReference>
<reference evidence="7 8" key="1">
    <citation type="submission" date="2024-02" db="EMBL/GenBank/DDBJ databases">
        <authorList>
            <person name="Chen Y."/>
            <person name="Shah S."/>
            <person name="Dougan E. K."/>
            <person name="Thang M."/>
            <person name="Chan C."/>
        </authorList>
    </citation>
    <scope>NUCLEOTIDE SEQUENCE [LARGE SCALE GENOMIC DNA]</scope>
</reference>
<comment type="caution">
    <text evidence="7">The sequence shown here is derived from an EMBL/GenBank/DDBJ whole genome shotgun (WGS) entry which is preliminary data.</text>
</comment>
<keyword evidence="4 6" id="KW-1133">Transmembrane helix</keyword>
<protein>
    <submittedName>
        <fullName evidence="7">Sucrose transport protein SUC4 (Sucrose permease 4) (Sucrose transporter 4) (Sucrose-proton symporter 4)</fullName>
    </submittedName>
</protein>
<dbReference type="Proteomes" id="UP001642464">
    <property type="component" value="Unassembled WGS sequence"/>
</dbReference>
<dbReference type="PANTHER" id="PTHR19432">
    <property type="entry name" value="SUGAR TRANSPORTER"/>
    <property type="match status" value="1"/>
</dbReference>
<keyword evidence="8" id="KW-1185">Reference proteome</keyword>
<name>A0ABP0N8K3_9DINO</name>
<dbReference type="InterPro" id="IPR036259">
    <property type="entry name" value="MFS_trans_sf"/>
</dbReference>